<comment type="caution">
    <text evidence="7">The sequence shown here is derived from an EMBL/GenBank/DDBJ whole genome shotgun (WGS) entry which is preliminary data.</text>
</comment>
<feature type="domain" description="Multidrug resistance protein MdtA-like barrel-sandwich hybrid" evidence="5">
    <location>
        <begin position="63"/>
        <end position="248"/>
    </location>
</feature>
<dbReference type="Gene3D" id="2.40.50.100">
    <property type="match status" value="1"/>
</dbReference>
<comment type="subcellular location">
    <subcellularLocation>
        <location evidence="1">Cell envelope</location>
    </subcellularLocation>
</comment>
<dbReference type="GO" id="GO:0030313">
    <property type="term" value="C:cell envelope"/>
    <property type="evidence" value="ECO:0007669"/>
    <property type="project" value="UniProtKB-SubCell"/>
</dbReference>
<dbReference type="Pfam" id="PF25917">
    <property type="entry name" value="BSH_RND"/>
    <property type="match status" value="1"/>
</dbReference>
<sequence>MNQHTEKALNTSANGKPKLRVKRLLLLVVLPILIVAAAIVVYLMGGRYVETDNAYVKADMSLIGADIAGTVVQVAVKDNQHVEAGQLLFKVDAQPYQIALAQAQANLNDTVSLLKALKANYYAKQASIAAAQNELAYLQREQQRKQDLLKQHYVSESDYDAARQDTVQEKMQISTLMAELKLAEEGLGGDVNQPIEQNPKYLKAKASLAKAEYDLSRVTVVSPTSGVVTHVIELGEYLAPGKSALMLVADKSLWVEANFTEKDLTHVNVGQPVEIHVDYQPDLVWHGEVASMSPATGSEFAVIPAQNATGNWVKVAQRLPIRIHIDDNPHAPRLRAGLSADVTIDTGHRRSLHW</sequence>
<dbReference type="Proteomes" id="UP000029264">
    <property type="component" value="Unassembled WGS sequence"/>
</dbReference>
<dbReference type="InterPro" id="IPR058634">
    <property type="entry name" value="AaeA-lik-b-barrel"/>
</dbReference>
<dbReference type="InterPro" id="IPR058625">
    <property type="entry name" value="MdtA-like_BSH"/>
</dbReference>
<evidence type="ECO:0000256" key="3">
    <source>
        <dbReference type="SAM" id="Coils"/>
    </source>
</evidence>
<dbReference type="GO" id="GO:0055085">
    <property type="term" value="P:transmembrane transport"/>
    <property type="evidence" value="ECO:0007669"/>
    <property type="project" value="InterPro"/>
</dbReference>
<protein>
    <submittedName>
        <fullName evidence="7">Hemolysin D</fullName>
    </submittedName>
</protein>
<proteinExistence type="inferred from homology"/>
<dbReference type="STRING" id="1515746.HR45_00130"/>
<dbReference type="PANTHER" id="PTHR30386:SF19">
    <property type="entry name" value="MULTIDRUG EXPORT PROTEIN EMRA-RELATED"/>
    <property type="match status" value="1"/>
</dbReference>
<keyword evidence="4" id="KW-1133">Transmembrane helix</keyword>
<name>A0A094K2I1_9GAMM</name>
<dbReference type="Pfam" id="PF25963">
    <property type="entry name" value="Beta-barrel_AAEA"/>
    <property type="match status" value="1"/>
</dbReference>
<evidence type="ECO:0000256" key="1">
    <source>
        <dbReference type="ARBA" id="ARBA00004196"/>
    </source>
</evidence>
<dbReference type="EMBL" id="JPEO01000001">
    <property type="protein sequence ID" value="KFZ38851.1"/>
    <property type="molecule type" value="Genomic_DNA"/>
</dbReference>
<dbReference type="OrthoDB" id="9811754at2"/>
<dbReference type="Gene3D" id="2.40.30.170">
    <property type="match status" value="1"/>
</dbReference>
<feature type="coiled-coil region" evidence="3">
    <location>
        <begin position="100"/>
        <end position="148"/>
    </location>
</feature>
<keyword evidence="4" id="KW-0472">Membrane</keyword>
<evidence type="ECO:0000313" key="7">
    <source>
        <dbReference type="EMBL" id="KFZ38851.1"/>
    </source>
</evidence>
<evidence type="ECO:0000259" key="5">
    <source>
        <dbReference type="Pfam" id="PF25917"/>
    </source>
</evidence>
<evidence type="ECO:0000259" key="6">
    <source>
        <dbReference type="Pfam" id="PF25963"/>
    </source>
</evidence>
<dbReference type="AlphaFoldDB" id="A0A094K2I1"/>
<reference evidence="7 8" key="1">
    <citation type="submission" date="2014-06" db="EMBL/GenBank/DDBJ databases">
        <title>Shewanella sp. YQH10.</title>
        <authorList>
            <person name="Liu Y."/>
            <person name="Zeng R."/>
        </authorList>
    </citation>
    <scope>NUCLEOTIDE SEQUENCE [LARGE SCALE GENOMIC DNA]</scope>
    <source>
        <strain evidence="7 8">YQH10</strain>
    </source>
</reference>
<dbReference type="SUPFAM" id="SSF111369">
    <property type="entry name" value="HlyD-like secretion proteins"/>
    <property type="match status" value="2"/>
</dbReference>
<accession>A0A094K2I1</accession>
<comment type="similarity">
    <text evidence="2">Belongs to the membrane fusion protein (MFP) (TC 8.A.1) family.</text>
</comment>
<dbReference type="RefSeq" id="WP_037438522.1">
    <property type="nucleotide sequence ID" value="NZ_JPEO01000001.1"/>
</dbReference>
<dbReference type="eggNOG" id="COG1566">
    <property type="taxonomic scope" value="Bacteria"/>
</dbReference>
<feature type="domain" description="p-hydroxybenzoic acid efflux pump subunit AaeA-like beta-barrel" evidence="6">
    <location>
        <begin position="252"/>
        <end position="344"/>
    </location>
</feature>
<evidence type="ECO:0000256" key="4">
    <source>
        <dbReference type="SAM" id="Phobius"/>
    </source>
</evidence>
<organism evidence="7 8">
    <name type="scientific">Shewanella mangrovi</name>
    <dbReference type="NCBI Taxonomy" id="1515746"/>
    <lineage>
        <taxon>Bacteria</taxon>
        <taxon>Pseudomonadati</taxon>
        <taxon>Pseudomonadota</taxon>
        <taxon>Gammaproteobacteria</taxon>
        <taxon>Alteromonadales</taxon>
        <taxon>Shewanellaceae</taxon>
        <taxon>Shewanella</taxon>
    </lineage>
</organism>
<gene>
    <name evidence="7" type="ORF">HR45_00130</name>
</gene>
<dbReference type="InterPro" id="IPR050739">
    <property type="entry name" value="MFP"/>
</dbReference>
<keyword evidence="3" id="KW-0175">Coiled coil</keyword>
<dbReference type="PANTHER" id="PTHR30386">
    <property type="entry name" value="MEMBRANE FUSION SUBUNIT OF EMRAB-TOLC MULTIDRUG EFFLUX PUMP"/>
    <property type="match status" value="1"/>
</dbReference>
<evidence type="ECO:0000313" key="8">
    <source>
        <dbReference type="Proteomes" id="UP000029264"/>
    </source>
</evidence>
<keyword evidence="4" id="KW-0812">Transmembrane</keyword>
<evidence type="ECO:0000256" key="2">
    <source>
        <dbReference type="ARBA" id="ARBA00009477"/>
    </source>
</evidence>
<feature type="transmembrane region" description="Helical" evidence="4">
    <location>
        <begin position="24"/>
        <end position="45"/>
    </location>
</feature>
<keyword evidence="8" id="KW-1185">Reference proteome</keyword>